<dbReference type="PIRSF" id="PIRSF038991">
    <property type="entry name" value="Protein_AbrB"/>
    <property type="match status" value="1"/>
</dbReference>
<sequence length="352" mass="34874">MTRLGVPSAALFAAVLAGLVVALTGWPRTRWRRGERLELATPVSKGAQAVLGVLSGALLQPATLAELAGSWAPVLAAVVATLLVSVLAGLLLGLRRDVDAATGSFAMVAGGASGLTAIAGELGADQRVVAVVQYLRVLLILLAMPVVAVLLGGGSSGAPPGGAGSGSGGGLTASAAPWWVDVLFTAVVAAVGIWLARLAKLPAAPLLGPMVVAAAVSATGLTQGATVPGPVLQVAFALIGLQVGLSFTRSNLKTVGRVLPAALALIVLVIGATAAVGVPLLRLAGASTLDAYLATTPGGLYAVVATSADSGGDTTLVLAVQVLRLLVMLLLAPLIGAALGRGGRRRRRRPGR</sequence>
<dbReference type="PANTHER" id="PTHR38457">
    <property type="entry name" value="REGULATOR ABRB-RELATED"/>
    <property type="match status" value="1"/>
</dbReference>
<proteinExistence type="predicted"/>
<dbReference type="NCBIfam" id="TIGR03082">
    <property type="entry name" value="Gneg_AbrB_dup"/>
    <property type="match status" value="2"/>
</dbReference>
<evidence type="ECO:0000313" key="2">
    <source>
        <dbReference type="EMBL" id="TXR58199.1"/>
    </source>
</evidence>
<keyword evidence="1" id="KW-1133">Transmembrane helix</keyword>
<dbReference type="InterPro" id="IPR007820">
    <property type="entry name" value="AbrB_fam"/>
</dbReference>
<feature type="transmembrane region" description="Helical" evidence="1">
    <location>
        <begin position="203"/>
        <end position="221"/>
    </location>
</feature>
<dbReference type="EMBL" id="VKAC01000001">
    <property type="protein sequence ID" value="TXR58199.1"/>
    <property type="molecule type" value="Genomic_DNA"/>
</dbReference>
<reference evidence="2 3" key="1">
    <citation type="submission" date="2019-07" db="EMBL/GenBank/DDBJ databases">
        <title>Quadrisphaera sp. strain DD2A genome sequencing and assembly.</title>
        <authorList>
            <person name="Kim I."/>
        </authorList>
    </citation>
    <scope>NUCLEOTIDE SEQUENCE [LARGE SCALE GENOMIC DNA]</scope>
    <source>
        <strain evidence="2 3">DD2A</strain>
    </source>
</reference>
<name>A0A5C8ZM19_9ACTN</name>
<keyword evidence="3" id="KW-1185">Reference proteome</keyword>
<gene>
    <name evidence="2" type="ORF">FMM08_00300</name>
</gene>
<dbReference type="Proteomes" id="UP000321234">
    <property type="component" value="Unassembled WGS sequence"/>
</dbReference>
<feature type="transmembrane region" description="Helical" evidence="1">
    <location>
        <begin position="316"/>
        <end position="339"/>
    </location>
</feature>
<dbReference type="GO" id="GO:0016020">
    <property type="term" value="C:membrane"/>
    <property type="evidence" value="ECO:0007669"/>
    <property type="project" value="InterPro"/>
</dbReference>
<feature type="transmembrane region" description="Helical" evidence="1">
    <location>
        <begin position="134"/>
        <end position="156"/>
    </location>
</feature>
<dbReference type="Pfam" id="PF05145">
    <property type="entry name" value="AbrB"/>
    <property type="match status" value="1"/>
</dbReference>
<dbReference type="InterPro" id="IPR017516">
    <property type="entry name" value="AbrB_dup"/>
</dbReference>
<organism evidence="2 3">
    <name type="scientific">Quadrisphaera setariae</name>
    <dbReference type="NCBI Taxonomy" id="2593304"/>
    <lineage>
        <taxon>Bacteria</taxon>
        <taxon>Bacillati</taxon>
        <taxon>Actinomycetota</taxon>
        <taxon>Actinomycetes</taxon>
        <taxon>Kineosporiales</taxon>
        <taxon>Kineosporiaceae</taxon>
        <taxon>Quadrisphaera</taxon>
    </lineage>
</organism>
<dbReference type="AlphaFoldDB" id="A0A5C8ZM19"/>
<dbReference type="OrthoDB" id="5188485at2"/>
<dbReference type="PANTHER" id="PTHR38457:SF1">
    <property type="entry name" value="REGULATOR ABRB-RELATED"/>
    <property type="match status" value="1"/>
</dbReference>
<accession>A0A5C8ZM19</accession>
<feature type="transmembrane region" description="Helical" evidence="1">
    <location>
        <begin position="176"/>
        <end position="196"/>
    </location>
</feature>
<feature type="transmembrane region" description="Helical" evidence="1">
    <location>
        <begin position="259"/>
        <end position="281"/>
    </location>
</feature>
<evidence type="ECO:0000256" key="1">
    <source>
        <dbReference type="SAM" id="Phobius"/>
    </source>
</evidence>
<comment type="caution">
    <text evidence="2">The sequence shown here is derived from an EMBL/GenBank/DDBJ whole genome shotgun (WGS) entry which is preliminary data.</text>
</comment>
<feature type="transmembrane region" description="Helical" evidence="1">
    <location>
        <begin position="227"/>
        <end position="247"/>
    </location>
</feature>
<keyword evidence="1" id="KW-0812">Transmembrane</keyword>
<feature type="transmembrane region" description="Helical" evidence="1">
    <location>
        <begin position="71"/>
        <end position="94"/>
    </location>
</feature>
<feature type="transmembrane region" description="Helical" evidence="1">
    <location>
        <begin position="100"/>
        <end position="122"/>
    </location>
</feature>
<keyword evidence="1" id="KW-0472">Membrane</keyword>
<evidence type="ECO:0000313" key="3">
    <source>
        <dbReference type="Proteomes" id="UP000321234"/>
    </source>
</evidence>
<protein>
    <submittedName>
        <fullName evidence="2">AbrB family transcriptional regulator</fullName>
    </submittedName>
</protein>
<dbReference type="GO" id="GO:0010468">
    <property type="term" value="P:regulation of gene expression"/>
    <property type="evidence" value="ECO:0007669"/>
    <property type="project" value="InterPro"/>
</dbReference>